<dbReference type="EMBL" id="QGNW01000017">
    <property type="protein sequence ID" value="RVX15775.1"/>
    <property type="molecule type" value="Genomic_DNA"/>
</dbReference>
<sequence length="392" mass="44671">MKETETIVEMITRFTEIVNGLEALGRVINESEKVMKILRSLPSKWHTKVTAIQEAKDLTKLPMEELLGSLMTYEISLTKQLQESEDKKKKSIALKATTKEEEDVEEEKPSEEDDDLALITRKLNKYMRDKWEEKGDLICFKCKKPGHIKYDCPLYKIEAKRRMKKAMMATWSESEEFRGRKGKRSANMCFMAIDDLDEGGHISSTCPLRNGAQKNSKAKVKKGSKEDKWFLDSGCSRHMTGDESKFAFLTKRKGGYVTFGDNAKGRIIGQEESIHVIFDESNNSLQERESVDDDLGLETSMGKLQIEDKRQQEESGENPKKEDSPLALPPPQQVQGESSQDLPKDWKFVINHPQDQIIGNPSSGVRTRSSLRNICNNLAFISQIEPKNIKML</sequence>
<dbReference type="InterPro" id="IPR036875">
    <property type="entry name" value="Znf_CCHC_sf"/>
</dbReference>
<dbReference type="InterPro" id="IPR001878">
    <property type="entry name" value="Znf_CCHC"/>
</dbReference>
<feature type="region of interest" description="Disordered" evidence="2">
    <location>
        <begin position="302"/>
        <end position="341"/>
    </location>
</feature>
<dbReference type="GO" id="GO:0003676">
    <property type="term" value="F:nucleic acid binding"/>
    <property type="evidence" value="ECO:0007669"/>
    <property type="project" value="InterPro"/>
</dbReference>
<dbReference type="Gene3D" id="4.10.60.10">
    <property type="entry name" value="Zinc finger, CCHC-type"/>
    <property type="match status" value="1"/>
</dbReference>
<dbReference type="Pfam" id="PF00098">
    <property type="entry name" value="zf-CCHC"/>
    <property type="match status" value="1"/>
</dbReference>
<evidence type="ECO:0000256" key="1">
    <source>
        <dbReference type="PROSITE-ProRule" id="PRU00047"/>
    </source>
</evidence>
<gene>
    <name evidence="4" type="ORF">CK203_005541</name>
</gene>
<dbReference type="SMART" id="SM00343">
    <property type="entry name" value="ZnF_C2HC"/>
    <property type="match status" value="1"/>
</dbReference>
<dbReference type="PROSITE" id="PS50158">
    <property type="entry name" value="ZF_CCHC"/>
    <property type="match status" value="1"/>
</dbReference>
<proteinExistence type="predicted"/>
<evidence type="ECO:0000313" key="5">
    <source>
        <dbReference type="Proteomes" id="UP000288805"/>
    </source>
</evidence>
<dbReference type="SUPFAM" id="SSF57756">
    <property type="entry name" value="Retrovirus zinc finger-like domains"/>
    <property type="match status" value="1"/>
</dbReference>
<evidence type="ECO:0000256" key="2">
    <source>
        <dbReference type="SAM" id="MobiDB-lite"/>
    </source>
</evidence>
<protein>
    <recommendedName>
        <fullName evidence="3">CCHC-type domain-containing protein</fullName>
    </recommendedName>
</protein>
<dbReference type="PANTHER" id="PTHR47481:SF14">
    <property type="entry name" value="RETROTRANSPOSON COPIA-LIKE N-TERMINAL DOMAIN-CONTAINING PROTEIN"/>
    <property type="match status" value="1"/>
</dbReference>
<accession>A0A438K3J8</accession>
<feature type="compositionally biased region" description="Basic and acidic residues" evidence="2">
    <location>
        <begin position="305"/>
        <end position="324"/>
    </location>
</feature>
<evidence type="ECO:0000259" key="3">
    <source>
        <dbReference type="PROSITE" id="PS50158"/>
    </source>
</evidence>
<dbReference type="Pfam" id="PF14223">
    <property type="entry name" value="Retrotran_gag_2"/>
    <property type="match status" value="1"/>
</dbReference>
<keyword evidence="1" id="KW-0479">Metal-binding</keyword>
<reference evidence="4 5" key="1">
    <citation type="journal article" date="2018" name="PLoS Genet.">
        <title>Population sequencing reveals clonal diversity and ancestral inbreeding in the grapevine cultivar Chardonnay.</title>
        <authorList>
            <person name="Roach M.J."/>
            <person name="Johnson D.L."/>
            <person name="Bohlmann J."/>
            <person name="van Vuuren H.J."/>
            <person name="Jones S.J."/>
            <person name="Pretorius I.S."/>
            <person name="Schmidt S.A."/>
            <person name="Borneman A.R."/>
        </authorList>
    </citation>
    <scope>NUCLEOTIDE SEQUENCE [LARGE SCALE GENOMIC DNA]</scope>
    <source>
        <strain evidence="5">cv. Chardonnay</strain>
        <tissue evidence="4">Leaf</tissue>
    </source>
</reference>
<feature type="domain" description="CCHC-type" evidence="3">
    <location>
        <begin position="139"/>
        <end position="153"/>
    </location>
</feature>
<comment type="caution">
    <text evidence="4">The sequence shown here is derived from an EMBL/GenBank/DDBJ whole genome shotgun (WGS) entry which is preliminary data.</text>
</comment>
<dbReference type="Pfam" id="PF22936">
    <property type="entry name" value="Pol_BBD"/>
    <property type="match status" value="1"/>
</dbReference>
<dbReference type="AlphaFoldDB" id="A0A438K3J8"/>
<dbReference type="PANTHER" id="PTHR47481">
    <property type="match status" value="1"/>
</dbReference>
<dbReference type="GO" id="GO:0008270">
    <property type="term" value="F:zinc ion binding"/>
    <property type="evidence" value="ECO:0007669"/>
    <property type="project" value="UniProtKB-KW"/>
</dbReference>
<dbReference type="Proteomes" id="UP000288805">
    <property type="component" value="Unassembled WGS sequence"/>
</dbReference>
<name>A0A438K3J8_VITVI</name>
<organism evidence="4 5">
    <name type="scientific">Vitis vinifera</name>
    <name type="common">Grape</name>
    <dbReference type="NCBI Taxonomy" id="29760"/>
    <lineage>
        <taxon>Eukaryota</taxon>
        <taxon>Viridiplantae</taxon>
        <taxon>Streptophyta</taxon>
        <taxon>Embryophyta</taxon>
        <taxon>Tracheophyta</taxon>
        <taxon>Spermatophyta</taxon>
        <taxon>Magnoliopsida</taxon>
        <taxon>eudicotyledons</taxon>
        <taxon>Gunneridae</taxon>
        <taxon>Pentapetalae</taxon>
        <taxon>rosids</taxon>
        <taxon>Vitales</taxon>
        <taxon>Vitaceae</taxon>
        <taxon>Viteae</taxon>
        <taxon>Vitis</taxon>
    </lineage>
</organism>
<dbReference type="InterPro" id="IPR054722">
    <property type="entry name" value="PolX-like_BBD"/>
</dbReference>
<keyword evidence="1" id="KW-0862">Zinc</keyword>
<keyword evidence="1" id="KW-0863">Zinc-finger</keyword>
<evidence type="ECO:0000313" key="4">
    <source>
        <dbReference type="EMBL" id="RVX15775.1"/>
    </source>
</evidence>